<proteinExistence type="predicted"/>
<protein>
    <submittedName>
        <fullName evidence="1">Dihydrolipoamide dehydrogenase</fullName>
    </submittedName>
</protein>
<dbReference type="AlphaFoldDB" id="A0AA43UCR4"/>
<accession>A0AA43UCR4</accession>
<gene>
    <name evidence="1" type="ORF">Q4F26_04485</name>
</gene>
<evidence type="ECO:0000313" key="2">
    <source>
        <dbReference type="Proteomes" id="UP001171751"/>
    </source>
</evidence>
<name>A0AA43UCR4_9LACT</name>
<sequence length="171" mass="19886">MQWTGLESKRFEKYKTWKNKHKPGICGTYVAAVMLHDFLSETYDIQIAEEKILRGVKQVVDDWMPYRGTYFWDLQYGLNYMLKGVEGWRAAQHLVPEIKVKEILSGPNPRPLAVGTSKILGSRYKNHWVLVYAYAYDSKGKLHFKCYDNHGRHEAVITATEAIACVWIEKN</sequence>
<reference evidence="1" key="1">
    <citation type="submission" date="2023-07" db="EMBL/GenBank/DDBJ databases">
        <title>Between Cages and Wild: Unraveling the Impact of Captivity on Animal Microbiomes and Antimicrobial Resistance.</title>
        <authorList>
            <person name="Schmartz G.P."/>
            <person name="Rehner J."/>
            <person name="Schuff M.J."/>
            <person name="Becker S.L."/>
            <person name="Kravczyk M."/>
            <person name="Gurevich A."/>
            <person name="Francke R."/>
            <person name="Mueller R."/>
            <person name="Keller V."/>
            <person name="Keller A."/>
        </authorList>
    </citation>
    <scope>NUCLEOTIDE SEQUENCE</scope>
    <source>
        <strain evidence="1">S39M_St_73</strain>
    </source>
</reference>
<dbReference type="Proteomes" id="UP001171751">
    <property type="component" value="Unassembled WGS sequence"/>
</dbReference>
<evidence type="ECO:0000313" key="1">
    <source>
        <dbReference type="EMBL" id="MDO5457584.1"/>
    </source>
</evidence>
<dbReference type="EMBL" id="JAUNQW010000016">
    <property type="protein sequence ID" value="MDO5457584.1"/>
    <property type="molecule type" value="Genomic_DNA"/>
</dbReference>
<organism evidence="1 2">
    <name type="scientific">Atopococcus tabaci</name>
    <dbReference type="NCBI Taxonomy" id="269774"/>
    <lineage>
        <taxon>Bacteria</taxon>
        <taxon>Bacillati</taxon>
        <taxon>Bacillota</taxon>
        <taxon>Bacilli</taxon>
        <taxon>Lactobacillales</taxon>
        <taxon>Carnobacteriaceae</taxon>
        <taxon>Atopococcus</taxon>
    </lineage>
</organism>
<keyword evidence="2" id="KW-1185">Reference proteome</keyword>
<comment type="caution">
    <text evidence="1">The sequence shown here is derived from an EMBL/GenBank/DDBJ whole genome shotgun (WGS) entry which is preliminary data.</text>
</comment>